<dbReference type="Pfam" id="PF13676">
    <property type="entry name" value="TIR_2"/>
    <property type="match status" value="1"/>
</dbReference>
<protein>
    <submittedName>
        <fullName evidence="2">TIR domain-containing protein</fullName>
    </submittedName>
</protein>
<dbReference type="InterPro" id="IPR000157">
    <property type="entry name" value="TIR_dom"/>
</dbReference>
<dbReference type="InterPro" id="IPR035897">
    <property type="entry name" value="Toll_tir_struct_dom_sf"/>
</dbReference>
<name>A0ABX2MWT7_9BACL</name>
<dbReference type="EMBL" id="JABMCC010000121">
    <property type="protein sequence ID" value="NUU58464.1"/>
    <property type="molecule type" value="Genomic_DNA"/>
</dbReference>
<dbReference type="Proteomes" id="UP000577724">
    <property type="component" value="Unassembled WGS sequence"/>
</dbReference>
<evidence type="ECO:0000313" key="3">
    <source>
        <dbReference type="Proteomes" id="UP000577724"/>
    </source>
</evidence>
<keyword evidence="3" id="KW-1185">Reference proteome</keyword>
<proteinExistence type="predicted"/>
<dbReference type="SUPFAM" id="SSF52200">
    <property type="entry name" value="Toll/Interleukin receptor TIR domain"/>
    <property type="match status" value="1"/>
</dbReference>
<dbReference type="Gene3D" id="3.40.50.10140">
    <property type="entry name" value="Toll/interleukin-1 receptor homology (TIR) domain"/>
    <property type="match status" value="1"/>
</dbReference>
<accession>A0ABX2MWT7</accession>
<gene>
    <name evidence="2" type="ORF">HP548_30730</name>
</gene>
<evidence type="ECO:0000313" key="2">
    <source>
        <dbReference type="EMBL" id="NUU58464.1"/>
    </source>
</evidence>
<organism evidence="2 3">
    <name type="scientific">Paenibacillus taichungensis</name>
    <dbReference type="NCBI Taxonomy" id="484184"/>
    <lineage>
        <taxon>Bacteria</taxon>
        <taxon>Bacillati</taxon>
        <taxon>Bacillota</taxon>
        <taxon>Bacilli</taxon>
        <taxon>Bacillales</taxon>
        <taxon>Paenibacillaceae</taxon>
        <taxon>Paenibacillus</taxon>
    </lineage>
</organism>
<reference evidence="2 3" key="1">
    <citation type="submission" date="2020-05" db="EMBL/GenBank/DDBJ databases">
        <title>Genome Sequencing of Type Strains.</title>
        <authorList>
            <person name="Lemaire J.F."/>
            <person name="Inderbitzin P."/>
            <person name="Gregorio O.A."/>
            <person name="Collins S.B."/>
            <person name="Wespe N."/>
            <person name="Knight-Connoni V."/>
        </authorList>
    </citation>
    <scope>NUCLEOTIDE SEQUENCE [LARGE SCALE GENOMIC DNA]</scope>
    <source>
        <strain evidence="2 3">DSM 19942</strain>
    </source>
</reference>
<sequence length="138" mass="16325">MKYYEYEVAFSFAGEDRELVDEIADLLRKSNIRVFYDMYETVSLWGKDLYTHLDEIYRNKSKYCVMFISEHYKQKVWTNHERESAQARSFVEKVEYILPIRLDDTEIPGIRSTTGYIDGTLFNASDIAGFIKSKVRGF</sequence>
<comment type="caution">
    <text evidence="2">The sequence shown here is derived from an EMBL/GenBank/DDBJ whole genome shotgun (WGS) entry which is preliminary data.</text>
</comment>
<evidence type="ECO:0000259" key="1">
    <source>
        <dbReference type="SMART" id="SM00255"/>
    </source>
</evidence>
<dbReference type="SMART" id="SM00255">
    <property type="entry name" value="TIR"/>
    <property type="match status" value="1"/>
</dbReference>
<feature type="domain" description="TIR" evidence="1">
    <location>
        <begin position="5"/>
        <end position="134"/>
    </location>
</feature>